<keyword evidence="2" id="KW-1185">Reference proteome</keyword>
<accession>A0A8X6W5I3</accession>
<evidence type="ECO:0000313" key="1">
    <source>
        <dbReference type="EMBL" id="GFY28672.1"/>
    </source>
</evidence>
<dbReference type="Proteomes" id="UP000887159">
    <property type="component" value="Unassembled WGS sequence"/>
</dbReference>
<dbReference type="AlphaFoldDB" id="A0A8X6W5I3"/>
<proteinExistence type="predicted"/>
<name>A0A8X6W5I3_TRICX</name>
<sequence>MTSYNCLDDSLRWRDFDRPEAGQSHVEVAQSLQVVRKWFPSCGINSKQGVLSPGRWTTAPHLARDLAAVSGRTFRQALDSRLAKRVSGIQSCVSLTVQQDGQDICETGNISRGHSKNGTCSFQ</sequence>
<protein>
    <submittedName>
        <fullName evidence="1">Uncharacterized protein</fullName>
    </submittedName>
</protein>
<gene>
    <name evidence="1" type="ORF">TNCV_3440391</name>
</gene>
<evidence type="ECO:0000313" key="2">
    <source>
        <dbReference type="Proteomes" id="UP000887159"/>
    </source>
</evidence>
<comment type="caution">
    <text evidence="1">The sequence shown here is derived from an EMBL/GenBank/DDBJ whole genome shotgun (WGS) entry which is preliminary data.</text>
</comment>
<organism evidence="1 2">
    <name type="scientific">Trichonephila clavipes</name>
    <name type="common">Golden silk orbweaver</name>
    <name type="synonym">Nephila clavipes</name>
    <dbReference type="NCBI Taxonomy" id="2585209"/>
    <lineage>
        <taxon>Eukaryota</taxon>
        <taxon>Metazoa</taxon>
        <taxon>Ecdysozoa</taxon>
        <taxon>Arthropoda</taxon>
        <taxon>Chelicerata</taxon>
        <taxon>Arachnida</taxon>
        <taxon>Araneae</taxon>
        <taxon>Araneomorphae</taxon>
        <taxon>Entelegynae</taxon>
        <taxon>Araneoidea</taxon>
        <taxon>Nephilidae</taxon>
        <taxon>Trichonephila</taxon>
    </lineage>
</organism>
<dbReference type="EMBL" id="BMAU01021386">
    <property type="protein sequence ID" value="GFY28672.1"/>
    <property type="molecule type" value="Genomic_DNA"/>
</dbReference>
<reference evidence="1" key="1">
    <citation type="submission" date="2020-08" db="EMBL/GenBank/DDBJ databases">
        <title>Multicomponent nature underlies the extraordinary mechanical properties of spider dragline silk.</title>
        <authorList>
            <person name="Kono N."/>
            <person name="Nakamura H."/>
            <person name="Mori M."/>
            <person name="Yoshida Y."/>
            <person name="Ohtoshi R."/>
            <person name="Malay A.D."/>
            <person name="Moran D.A.P."/>
            <person name="Tomita M."/>
            <person name="Numata K."/>
            <person name="Arakawa K."/>
        </authorList>
    </citation>
    <scope>NUCLEOTIDE SEQUENCE</scope>
</reference>